<protein>
    <recommendedName>
        <fullName evidence="4">Transcription factor domain-containing protein</fullName>
    </recommendedName>
</protein>
<dbReference type="Proteomes" id="UP000019384">
    <property type="component" value="Unassembled WGS sequence"/>
</dbReference>
<evidence type="ECO:0000313" key="3">
    <source>
        <dbReference type="Proteomes" id="UP000019384"/>
    </source>
</evidence>
<evidence type="ECO:0008006" key="4">
    <source>
        <dbReference type="Google" id="ProtNLM"/>
    </source>
</evidence>
<dbReference type="HOGENOM" id="CLU_739801_0_0_1"/>
<organism evidence="2 3">
    <name type="scientific">Kuraishia capsulata CBS 1993</name>
    <dbReference type="NCBI Taxonomy" id="1382522"/>
    <lineage>
        <taxon>Eukaryota</taxon>
        <taxon>Fungi</taxon>
        <taxon>Dikarya</taxon>
        <taxon>Ascomycota</taxon>
        <taxon>Saccharomycotina</taxon>
        <taxon>Pichiomycetes</taxon>
        <taxon>Pichiales</taxon>
        <taxon>Pichiaceae</taxon>
        <taxon>Kuraishia</taxon>
    </lineage>
</organism>
<feature type="region of interest" description="Disordered" evidence="1">
    <location>
        <begin position="198"/>
        <end position="247"/>
    </location>
</feature>
<feature type="compositionally biased region" description="Low complexity" evidence="1">
    <location>
        <begin position="208"/>
        <end position="247"/>
    </location>
</feature>
<name>W6MFH1_9ASCO</name>
<evidence type="ECO:0000256" key="1">
    <source>
        <dbReference type="SAM" id="MobiDB-lite"/>
    </source>
</evidence>
<dbReference type="OrthoDB" id="3990390at2759"/>
<accession>W6MFH1</accession>
<dbReference type="EMBL" id="HG793125">
    <property type="protein sequence ID" value="CDK24549.1"/>
    <property type="molecule type" value="Genomic_DNA"/>
</dbReference>
<evidence type="ECO:0000313" key="2">
    <source>
        <dbReference type="EMBL" id="CDK24549.1"/>
    </source>
</evidence>
<reference evidence="2" key="2">
    <citation type="submission" date="2014-02" db="EMBL/GenBank/DDBJ databases">
        <title>Complete DNA sequence of /Kuraishia capsulata/ illustrates novel genomic features among budding yeasts (/Saccharomycotina/).</title>
        <authorList>
            <person name="Morales L."/>
            <person name="Noel B."/>
            <person name="Porcel B."/>
            <person name="Marcet-Houben M."/>
            <person name="Hullo M-F."/>
            <person name="Sacerdot C."/>
            <person name="Tekaia F."/>
            <person name="Leh-Louis V."/>
            <person name="Despons L."/>
            <person name="Khanna V."/>
            <person name="Aury J-M."/>
            <person name="Barbe V."/>
            <person name="Couloux A."/>
            <person name="Labadie K."/>
            <person name="Pelletier E."/>
            <person name="Souciet J-L."/>
            <person name="Boekhout T."/>
            <person name="Gabaldon T."/>
            <person name="Wincker P."/>
            <person name="Dujon B."/>
        </authorList>
    </citation>
    <scope>NUCLEOTIDE SEQUENCE</scope>
    <source>
        <strain evidence="2">CBS 1993</strain>
    </source>
</reference>
<dbReference type="AlphaFoldDB" id="W6MFH1"/>
<dbReference type="GeneID" id="34517954"/>
<dbReference type="RefSeq" id="XP_022456566.1">
    <property type="nucleotide sequence ID" value="XM_022605060.1"/>
</dbReference>
<keyword evidence="3" id="KW-1185">Reference proteome</keyword>
<proteinExistence type="predicted"/>
<sequence length="374" mass="42974">MLPYGFHSSLTFKLNNYMKSEFYTHFATSKQCQEVYLEAFNKSHEYEYLYHIFMAVLLMDLYHKVEMTGSDDVLNLSQSAYVSMAEFHHSRSLSLMRQNLRPQKPYDALALLLASSLQMFYATASPNHRIADIAYIGVAKGIYLFFNDILPFVGQFQLLEDTYKRYCLGSFSTDASVYFPEFLYGILDLQYFEQDPLTPRTLSSDSDPSPANSVSSGGPSSPEQQSVTPSTFSSSSERSNSGYSAGSPSFEANRDIYKKVLDRLKMEFRAHAYKEPDDNTPGMQIENELISTLSRYVIDVPEQFTELIGINDPRALIIMGYHVMILAARRYPFWSQTLYMYEIDHIYDTLGKLPYGHEWKSWLTAARESIYRLS</sequence>
<reference evidence="2" key="1">
    <citation type="submission" date="2013-12" db="EMBL/GenBank/DDBJ databases">
        <authorList>
            <person name="Genoscope - CEA"/>
        </authorList>
    </citation>
    <scope>NUCLEOTIDE SEQUENCE</scope>
    <source>
        <strain evidence="2">CBS 1993</strain>
    </source>
</reference>
<gene>
    <name evidence="2" type="ORF">KUCA_T00000515001</name>
</gene>